<dbReference type="Pfam" id="PF07642">
    <property type="entry name" value="BBP2"/>
    <property type="match status" value="1"/>
</dbReference>
<keyword evidence="1" id="KW-0732">Signal</keyword>
<dbReference type="EMBL" id="LN614828">
    <property type="protein sequence ID" value="CEG59161.1"/>
    <property type="molecule type" value="Genomic_DNA"/>
</dbReference>
<reference evidence="3" key="1">
    <citation type="submission" date="2014-09" db="EMBL/GenBank/DDBJ databases">
        <authorList>
            <person name="Gomez-Valero L."/>
        </authorList>
    </citation>
    <scope>NUCLEOTIDE SEQUENCE [LARGE SCALE GENOMIC DNA]</scope>
    <source>
        <strain evidence="3">ATCC700992</strain>
        <plasmid evidence="3">LLAP10_pA</plasmid>
    </source>
</reference>
<dbReference type="InterPro" id="IPR011486">
    <property type="entry name" value="BBP2"/>
</dbReference>
<dbReference type="KEGG" id="lfa:LFA_pA0053"/>
<accession>A0A098GCF0</accession>
<proteinExistence type="predicted"/>
<dbReference type="InterPro" id="IPR023614">
    <property type="entry name" value="Porin_dom_sf"/>
</dbReference>
<protein>
    <submittedName>
        <fullName evidence="2">Putative porin</fullName>
    </submittedName>
</protein>
<evidence type="ECO:0000256" key="1">
    <source>
        <dbReference type="SAM" id="SignalP"/>
    </source>
</evidence>
<dbReference type="Gene3D" id="2.40.160.10">
    <property type="entry name" value="Porin"/>
    <property type="match status" value="1"/>
</dbReference>
<gene>
    <name evidence="2" type="ORF">LFA_pA0053</name>
</gene>
<feature type="signal peptide" evidence="1">
    <location>
        <begin position="1"/>
        <end position="20"/>
    </location>
</feature>
<dbReference type="SUPFAM" id="SSF56935">
    <property type="entry name" value="Porins"/>
    <property type="match status" value="1"/>
</dbReference>
<name>A0A098GCF0_9GAMM</name>
<geneLocation type="plasmid" evidence="3">
    <name>LLAP10_pA</name>
</geneLocation>
<dbReference type="AlphaFoldDB" id="A0A098GCF0"/>
<organism evidence="2 3">
    <name type="scientific">Legionella fallonii LLAP-10</name>
    <dbReference type="NCBI Taxonomy" id="1212491"/>
    <lineage>
        <taxon>Bacteria</taxon>
        <taxon>Pseudomonadati</taxon>
        <taxon>Pseudomonadota</taxon>
        <taxon>Gammaproteobacteria</taxon>
        <taxon>Legionellales</taxon>
        <taxon>Legionellaceae</taxon>
        <taxon>Legionella</taxon>
    </lineage>
</organism>
<evidence type="ECO:0000313" key="2">
    <source>
        <dbReference type="EMBL" id="CEG59161.1"/>
    </source>
</evidence>
<feature type="chain" id="PRO_5001935566" evidence="1">
    <location>
        <begin position="21"/>
        <end position="370"/>
    </location>
</feature>
<dbReference type="OrthoDB" id="5631879at2"/>
<keyword evidence="3" id="KW-1185">Reference proteome</keyword>
<dbReference type="HOGENOM" id="CLU_047565_0_0_6"/>
<sequence length="370" mass="41189">MHQRMALILFIFLVPGIALAKMQHAPSTAKTPSDFKFSGYVDGSYNYLQNSNKFASGTYDRVFDINPNGLTLQQAGITLAYQPQQGFGGLMTPVAGSDPNIFAPYGWNIRSLAMPQAYMQYASGSLTFMGGSFIELAGAENLFSYNDTNFSRSILWGYAEPFTVTGFRVFYIPNNQLTLVGGINNGWDNIRDTSRQKTIELGASYTFNPKFSLAAYAYSGQQRVAERTSSGPTGQRSLIDLIATLTITEQLSFVINYDGALQTKAALPNGTIAEAVWQGIAGYVNYQLNQKWRTSLRGEIFSDRNGYRTGVAQTWDELTVTLSYFPIKNLEFRAETRRDFSNVSSFLNKNDITTSHNQQSFALEGIFRFT</sequence>
<dbReference type="RefSeq" id="WP_045097771.1">
    <property type="nucleotide sequence ID" value="NZ_LN614828.1"/>
</dbReference>
<evidence type="ECO:0000313" key="3">
    <source>
        <dbReference type="Proteomes" id="UP000032430"/>
    </source>
</evidence>
<dbReference type="Proteomes" id="UP000032430">
    <property type="component" value="Plasmid II"/>
</dbReference>
<keyword evidence="2" id="KW-0614">Plasmid</keyword>